<organism evidence="1 2">
    <name type="scientific">Penicillium crustosum</name>
    <name type="common">Blue mold fungus</name>
    <dbReference type="NCBI Taxonomy" id="36656"/>
    <lineage>
        <taxon>Eukaryota</taxon>
        <taxon>Fungi</taxon>
        <taxon>Dikarya</taxon>
        <taxon>Ascomycota</taxon>
        <taxon>Pezizomycotina</taxon>
        <taxon>Eurotiomycetes</taxon>
        <taxon>Eurotiomycetidae</taxon>
        <taxon>Eurotiales</taxon>
        <taxon>Aspergillaceae</taxon>
        <taxon>Penicillium</taxon>
    </lineage>
</organism>
<dbReference type="EMBL" id="JAAOZQ010000149">
    <property type="protein sequence ID" value="KAF7516053.1"/>
    <property type="molecule type" value="Genomic_DNA"/>
</dbReference>
<name>A0A9P5GC35_PENCR</name>
<protein>
    <submittedName>
        <fullName evidence="1">Uncharacterized protein</fullName>
    </submittedName>
</protein>
<reference evidence="1" key="1">
    <citation type="submission" date="2020-02" db="EMBL/GenBank/DDBJ databases">
        <authorList>
            <person name="Lichtner F.J."/>
        </authorList>
    </citation>
    <scope>NUCLEOTIDE SEQUENCE</scope>
    <source>
        <strain evidence="1">G10</strain>
    </source>
</reference>
<dbReference type="Proteomes" id="UP000701341">
    <property type="component" value="Unassembled WGS sequence"/>
</dbReference>
<sequence length="215" mass="24365">MSNYNHDHDYEASLGINIPDGLWETHDPLLCLGANEPPFFTQADIDSYNELSDFIQQHDVVMENDGLESEACPESSRDRSMTELYCGGQAAALPYSSSTSPYDPGETETTSHEELSITLKEFTSTINQLGVLSKTLGNKVDGLNSRFDDMGHRLDSMEHRMDSMKYTMDNLSQGTEDLEAKFKTVNEYLLEVIRQERIVMQEFGDLASQYHEREI</sequence>
<evidence type="ECO:0000313" key="2">
    <source>
        <dbReference type="Proteomes" id="UP000701341"/>
    </source>
</evidence>
<dbReference type="AlphaFoldDB" id="A0A9P5GC35"/>
<keyword evidence="2" id="KW-1185">Reference proteome</keyword>
<comment type="caution">
    <text evidence="1">The sequence shown here is derived from an EMBL/GenBank/DDBJ whole genome shotgun (WGS) entry which is preliminary data.</text>
</comment>
<accession>A0A9P5GC35</accession>
<gene>
    <name evidence="1" type="ORF">PCG10_002497</name>
</gene>
<proteinExistence type="predicted"/>
<dbReference type="Gene3D" id="1.20.1270.70">
    <property type="entry name" value="Designed single chain three-helix bundle"/>
    <property type="match status" value="1"/>
</dbReference>
<evidence type="ECO:0000313" key="1">
    <source>
        <dbReference type="EMBL" id="KAF7516053.1"/>
    </source>
</evidence>